<evidence type="ECO:0000313" key="1">
    <source>
        <dbReference type="EnsemblPlants" id="MELO3C016883.2.1"/>
    </source>
</evidence>
<dbReference type="EnsemblPlants" id="MELO3C016883.2.1">
    <property type="protein sequence ID" value="MELO3C016883.2.1"/>
    <property type="gene ID" value="MELO3C016883.2"/>
</dbReference>
<accession>A0A9I9DD16</accession>
<dbReference type="AlphaFoldDB" id="A0A9I9DD16"/>
<proteinExistence type="predicted"/>
<sequence>SLSFSDFDPTFSHHSLPPLLFSSSNSPYDKLFSPFRLTLQIFSLSLNLPWKITGTMEMGSVERTIQSSTMPQTLEILTNCDHILQLTHKPRWKSGIPSSRKGNPIPGLSQNLGVSRTRNFRGRRELLTTRCILLKAK</sequence>
<reference evidence="1" key="1">
    <citation type="submission" date="2023-03" db="UniProtKB">
        <authorList>
            <consortium name="EnsemblPlants"/>
        </authorList>
    </citation>
    <scope>IDENTIFICATION</scope>
</reference>
<name>A0A9I9DD16_CUCME</name>
<organism evidence="1">
    <name type="scientific">Cucumis melo</name>
    <name type="common">Muskmelon</name>
    <dbReference type="NCBI Taxonomy" id="3656"/>
    <lineage>
        <taxon>Eukaryota</taxon>
        <taxon>Viridiplantae</taxon>
        <taxon>Streptophyta</taxon>
        <taxon>Embryophyta</taxon>
        <taxon>Tracheophyta</taxon>
        <taxon>Spermatophyta</taxon>
        <taxon>Magnoliopsida</taxon>
        <taxon>eudicotyledons</taxon>
        <taxon>Gunneridae</taxon>
        <taxon>Pentapetalae</taxon>
        <taxon>rosids</taxon>
        <taxon>fabids</taxon>
        <taxon>Cucurbitales</taxon>
        <taxon>Cucurbitaceae</taxon>
        <taxon>Benincaseae</taxon>
        <taxon>Cucumis</taxon>
    </lineage>
</organism>
<protein>
    <submittedName>
        <fullName evidence="1">Uncharacterized protein</fullName>
    </submittedName>
</protein>
<dbReference type="Gramene" id="MELO3C016883.2.1">
    <property type="protein sequence ID" value="MELO3C016883.2.1"/>
    <property type="gene ID" value="MELO3C016883.2"/>
</dbReference>